<dbReference type="PANTHER" id="PTHR32322">
    <property type="entry name" value="INNER MEMBRANE TRANSPORTER"/>
    <property type="match status" value="1"/>
</dbReference>
<dbReference type="InterPro" id="IPR037185">
    <property type="entry name" value="EmrE-like"/>
</dbReference>
<dbReference type="InterPro" id="IPR050638">
    <property type="entry name" value="AA-Vitamin_Transporters"/>
</dbReference>
<evidence type="ECO:0000313" key="9">
    <source>
        <dbReference type="Proteomes" id="UP000254029"/>
    </source>
</evidence>
<evidence type="ECO:0000256" key="5">
    <source>
        <dbReference type="ARBA" id="ARBA00023136"/>
    </source>
</evidence>
<name>A0AAX2MCF4_CHRVL</name>
<feature type="transmembrane region" description="Helical" evidence="6">
    <location>
        <begin position="88"/>
        <end position="104"/>
    </location>
</feature>
<feature type="transmembrane region" description="Helical" evidence="6">
    <location>
        <begin position="202"/>
        <end position="219"/>
    </location>
</feature>
<feature type="transmembrane region" description="Helical" evidence="6">
    <location>
        <begin position="256"/>
        <end position="274"/>
    </location>
</feature>
<reference evidence="8 9" key="1">
    <citation type="submission" date="2018-06" db="EMBL/GenBank/DDBJ databases">
        <authorList>
            <consortium name="Pathogen Informatics"/>
            <person name="Doyle S."/>
        </authorList>
    </citation>
    <scope>NUCLEOTIDE SEQUENCE [LARGE SCALE GENOMIC DNA]</scope>
    <source>
        <strain evidence="8 9">NCTC8684</strain>
    </source>
</reference>
<evidence type="ECO:0000259" key="7">
    <source>
        <dbReference type="Pfam" id="PF00892"/>
    </source>
</evidence>
<accession>A0AAX2MCF4</accession>
<feature type="transmembrane region" description="Helical" evidence="6">
    <location>
        <begin position="231"/>
        <end position="250"/>
    </location>
</feature>
<feature type="transmembrane region" description="Helical" evidence="6">
    <location>
        <begin position="169"/>
        <end position="190"/>
    </location>
</feature>
<dbReference type="EMBL" id="UIGR01000001">
    <property type="protein sequence ID" value="SUX33541.1"/>
    <property type="molecule type" value="Genomic_DNA"/>
</dbReference>
<evidence type="ECO:0000256" key="3">
    <source>
        <dbReference type="ARBA" id="ARBA00022692"/>
    </source>
</evidence>
<comment type="subcellular location">
    <subcellularLocation>
        <location evidence="1">Membrane</location>
        <topology evidence="1">Multi-pass membrane protein</topology>
    </subcellularLocation>
</comment>
<comment type="caution">
    <text evidence="8">The sequence shown here is derived from an EMBL/GenBank/DDBJ whole genome shotgun (WGS) entry which is preliminary data.</text>
</comment>
<feature type="domain" description="EamA" evidence="7">
    <location>
        <begin position="8"/>
        <end position="129"/>
    </location>
</feature>
<evidence type="ECO:0000256" key="4">
    <source>
        <dbReference type="ARBA" id="ARBA00022989"/>
    </source>
</evidence>
<dbReference type="GO" id="GO:0016020">
    <property type="term" value="C:membrane"/>
    <property type="evidence" value="ECO:0007669"/>
    <property type="project" value="UniProtKB-SubCell"/>
</dbReference>
<organism evidence="8 9">
    <name type="scientific">Chromobacterium violaceum</name>
    <dbReference type="NCBI Taxonomy" id="536"/>
    <lineage>
        <taxon>Bacteria</taxon>
        <taxon>Pseudomonadati</taxon>
        <taxon>Pseudomonadota</taxon>
        <taxon>Betaproteobacteria</taxon>
        <taxon>Neisseriales</taxon>
        <taxon>Chromobacteriaceae</taxon>
        <taxon>Chromobacterium</taxon>
    </lineage>
</organism>
<feature type="transmembrane region" description="Helical" evidence="6">
    <location>
        <begin position="116"/>
        <end position="136"/>
    </location>
</feature>
<evidence type="ECO:0000256" key="2">
    <source>
        <dbReference type="ARBA" id="ARBA00007362"/>
    </source>
</evidence>
<feature type="transmembrane region" description="Helical" evidence="6">
    <location>
        <begin position="33"/>
        <end position="50"/>
    </location>
</feature>
<sequence length="296" mass="31344">MLNNPMPLALGAILLWASLATLGALTRTLPPFFVVGVSLCVGSLLSAHRIRDWKVPPLTLLTGIYGLFGYHFLLFFAFRQAPALEANLLNYLWPLLIVMLSPLLRPGTRLTRRHIIGGVMGFVGAGLIVTGGKLALSQQYLTGYLLAISAAMVWSTFSLLLGRLPAFSGSAMGGFCLASGLLSLLCHALFESPAHPSASQWATLALLGLGPMGGAFFLWERALRLGDPRQIGSLSYSTPLLSTLLLSASGQGQLNSLAAVAILLILGGALLGTLPGAATRKRKPPSFAKNITKQLQ</sequence>
<dbReference type="SUPFAM" id="SSF103481">
    <property type="entry name" value="Multidrug resistance efflux transporter EmrE"/>
    <property type="match status" value="2"/>
</dbReference>
<evidence type="ECO:0000256" key="6">
    <source>
        <dbReference type="SAM" id="Phobius"/>
    </source>
</evidence>
<dbReference type="AlphaFoldDB" id="A0AAX2MCF4"/>
<proteinExistence type="inferred from homology"/>
<gene>
    <name evidence="8" type="ORF">NCTC8684_02643</name>
</gene>
<protein>
    <submittedName>
        <fullName evidence="8">Aromatic amino acid exporter</fullName>
    </submittedName>
</protein>
<keyword evidence="5 6" id="KW-0472">Membrane</keyword>
<comment type="similarity">
    <text evidence="2">Belongs to the EamA transporter family.</text>
</comment>
<evidence type="ECO:0000313" key="8">
    <source>
        <dbReference type="EMBL" id="SUX33541.1"/>
    </source>
</evidence>
<keyword evidence="4 6" id="KW-1133">Transmembrane helix</keyword>
<evidence type="ECO:0000256" key="1">
    <source>
        <dbReference type="ARBA" id="ARBA00004141"/>
    </source>
</evidence>
<dbReference type="Pfam" id="PF00892">
    <property type="entry name" value="EamA"/>
    <property type="match status" value="2"/>
</dbReference>
<dbReference type="InterPro" id="IPR000620">
    <property type="entry name" value="EamA_dom"/>
</dbReference>
<feature type="transmembrane region" description="Helical" evidence="6">
    <location>
        <begin position="57"/>
        <end position="76"/>
    </location>
</feature>
<feature type="domain" description="EamA" evidence="7">
    <location>
        <begin position="142"/>
        <end position="271"/>
    </location>
</feature>
<feature type="transmembrane region" description="Helical" evidence="6">
    <location>
        <begin position="142"/>
        <end position="162"/>
    </location>
</feature>
<dbReference type="Proteomes" id="UP000254029">
    <property type="component" value="Unassembled WGS sequence"/>
</dbReference>
<dbReference type="PANTHER" id="PTHR32322:SF2">
    <property type="entry name" value="EAMA DOMAIN-CONTAINING PROTEIN"/>
    <property type="match status" value="1"/>
</dbReference>
<keyword evidence="3 6" id="KW-0812">Transmembrane</keyword>